<reference evidence="1 2" key="1">
    <citation type="submission" date="2018-02" db="EMBL/GenBank/DDBJ databases">
        <title>Genome sequence of the basidiomycete white-rot fungus Phlebia centrifuga.</title>
        <authorList>
            <person name="Granchi Z."/>
            <person name="Peng M."/>
            <person name="de Vries R.P."/>
            <person name="Hilden K."/>
            <person name="Makela M.R."/>
            <person name="Grigoriev I."/>
            <person name="Riley R."/>
        </authorList>
    </citation>
    <scope>NUCLEOTIDE SEQUENCE [LARGE SCALE GENOMIC DNA]</scope>
    <source>
        <strain evidence="1 2">FBCC195</strain>
    </source>
</reference>
<evidence type="ECO:0000313" key="2">
    <source>
        <dbReference type="Proteomes" id="UP000186601"/>
    </source>
</evidence>
<gene>
    <name evidence="1" type="ORF">PHLCEN_2v3497</name>
</gene>
<keyword evidence="2" id="KW-1185">Reference proteome</keyword>
<comment type="caution">
    <text evidence="1">The sequence shown here is derived from an EMBL/GenBank/DDBJ whole genome shotgun (WGS) entry which is preliminary data.</text>
</comment>
<protein>
    <submittedName>
        <fullName evidence="1">Uncharacterized protein</fullName>
    </submittedName>
</protein>
<dbReference type="Proteomes" id="UP000186601">
    <property type="component" value="Unassembled WGS sequence"/>
</dbReference>
<evidence type="ECO:0000313" key="1">
    <source>
        <dbReference type="EMBL" id="PSS06895.1"/>
    </source>
</evidence>
<dbReference type="PANTHER" id="PTHR33266:SF1">
    <property type="entry name" value="F-BOX DOMAIN-CONTAINING PROTEIN"/>
    <property type="match status" value="1"/>
</dbReference>
<dbReference type="PANTHER" id="PTHR33266">
    <property type="entry name" value="CHROMOSOME 15, WHOLE GENOME SHOTGUN SEQUENCE"/>
    <property type="match status" value="1"/>
</dbReference>
<dbReference type="EMBL" id="MLYV02000344">
    <property type="protein sequence ID" value="PSS06895.1"/>
    <property type="molecule type" value="Genomic_DNA"/>
</dbReference>
<dbReference type="OrthoDB" id="107110at2759"/>
<name>A0A2R6QF28_9APHY</name>
<proteinExistence type="predicted"/>
<dbReference type="AlphaFoldDB" id="A0A2R6QF28"/>
<dbReference type="STRING" id="98765.A0A2R6QF28"/>
<accession>A0A2R6QF28</accession>
<organism evidence="1 2">
    <name type="scientific">Hermanssonia centrifuga</name>
    <dbReference type="NCBI Taxonomy" id="98765"/>
    <lineage>
        <taxon>Eukaryota</taxon>
        <taxon>Fungi</taxon>
        <taxon>Dikarya</taxon>
        <taxon>Basidiomycota</taxon>
        <taxon>Agaricomycotina</taxon>
        <taxon>Agaricomycetes</taxon>
        <taxon>Polyporales</taxon>
        <taxon>Meruliaceae</taxon>
        <taxon>Hermanssonia</taxon>
    </lineage>
</organism>
<sequence>MSLGEVSHVSFMIKFGRPLFWSRWDVSAQSEPSTMVAFAHRKLIRPNVDWSQVHPPMLSKRPKKGMVAALSTRILLDFSSTRESTPKFEMSLVERHMRIAYSVPQHHREYYRCGSPSEPILAEAAAQEMNSSSTPVAELLRDYINEGLIDQDARGDLVARLLLTLAYDKAIQDSTPGPWDYSRGVTVEAFLRALFSEKYAVEVLN</sequence>